<organism evidence="12">
    <name type="scientific">Oryza glumipatula</name>
    <dbReference type="NCBI Taxonomy" id="40148"/>
    <lineage>
        <taxon>Eukaryota</taxon>
        <taxon>Viridiplantae</taxon>
        <taxon>Streptophyta</taxon>
        <taxon>Embryophyta</taxon>
        <taxon>Tracheophyta</taxon>
        <taxon>Spermatophyta</taxon>
        <taxon>Magnoliopsida</taxon>
        <taxon>Liliopsida</taxon>
        <taxon>Poales</taxon>
        <taxon>Poaceae</taxon>
        <taxon>BOP clade</taxon>
        <taxon>Oryzoideae</taxon>
        <taxon>Oryzeae</taxon>
        <taxon>Oryzinae</taxon>
        <taxon>Oryza</taxon>
    </lineage>
</organism>
<keyword evidence="3 11" id="KW-0349">Heme</keyword>
<keyword evidence="10" id="KW-0472">Membrane</keyword>
<evidence type="ECO:0000256" key="8">
    <source>
        <dbReference type="ARBA" id="ARBA00023004"/>
    </source>
</evidence>
<dbReference type="eggNOG" id="KOG0157">
    <property type="taxonomic scope" value="Eukaryota"/>
</dbReference>
<evidence type="ECO:0000256" key="3">
    <source>
        <dbReference type="ARBA" id="ARBA00022617"/>
    </source>
</evidence>
<dbReference type="GO" id="GO:0020037">
    <property type="term" value="F:heme binding"/>
    <property type="evidence" value="ECO:0007669"/>
    <property type="project" value="InterPro"/>
</dbReference>
<dbReference type="STRING" id="40148.A0A0D9Z7Y5"/>
<proteinExistence type="inferred from homology"/>
<dbReference type="PROSITE" id="PS00086">
    <property type="entry name" value="CYTOCHROME_P450"/>
    <property type="match status" value="1"/>
</dbReference>
<dbReference type="Pfam" id="PF00067">
    <property type="entry name" value="p450"/>
    <property type="match status" value="1"/>
</dbReference>
<dbReference type="InterPro" id="IPR001128">
    <property type="entry name" value="Cyt_P450"/>
</dbReference>
<keyword evidence="7 11" id="KW-0560">Oxidoreductase</keyword>
<dbReference type="InterPro" id="IPR050665">
    <property type="entry name" value="Cytochrome_P450_Monooxygen"/>
</dbReference>
<evidence type="ECO:0000256" key="10">
    <source>
        <dbReference type="ARBA" id="ARBA00023136"/>
    </source>
</evidence>
<dbReference type="GO" id="GO:0005506">
    <property type="term" value="F:iron ion binding"/>
    <property type="evidence" value="ECO:0007669"/>
    <property type="project" value="InterPro"/>
</dbReference>
<dbReference type="GO" id="GO:0004497">
    <property type="term" value="F:monooxygenase activity"/>
    <property type="evidence" value="ECO:0007669"/>
    <property type="project" value="UniProtKB-KW"/>
</dbReference>
<dbReference type="GO" id="GO:0016020">
    <property type="term" value="C:membrane"/>
    <property type="evidence" value="ECO:0007669"/>
    <property type="project" value="UniProtKB-SubCell"/>
</dbReference>
<comment type="subcellular location">
    <subcellularLocation>
        <location evidence="1">Membrane</location>
    </subcellularLocation>
</comment>
<dbReference type="Gene3D" id="1.10.630.10">
    <property type="entry name" value="Cytochrome P450"/>
    <property type="match status" value="1"/>
</dbReference>
<evidence type="ECO:0000256" key="11">
    <source>
        <dbReference type="RuleBase" id="RU000461"/>
    </source>
</evidence>
<evidence type="ECO:0000256" key="2">
    <source>
        <dbReference type="ARBA" id="ARBA00010617"/>
    </source>
</evidence>
<evidence type="ECO:0000256" key="4">
    <source>
        <dbReference type="ARBA" id="ARBA00022692"/>
    </source>
</evidence>
<keyword evidence="13" id="KW-1185">Reference proteome</keyword>
<dbReference type="InterPro" id="IPR017972">
    <property type="entry name" value="Cyt_P450_CS"/>
</dbReference>
<name>A0A0D9Z7Y5_9ORYZ</name>
<sequence length="101" mass="10823">MHRDREVWGHDAGEFNPLRFRDGAARAAAAAGIPHALLSFSIGPRSCIGQGFAMLEAKAAMAAMLRGLSFRVSPGYVHAPVDLITLKPKFGLPVIVRLLDA</sequence>
<dbReference type="EnsemblPlants" id="OGLUM03G19490.1">
    <property type="protein sequence ID" value="OGLUM03G19490.1"/>
    <property type="gene ID" value="OGLUM03G19490"/>
</dbReference>
<evidence type="ECO:0000313" key="13">
    <source>
        <dbReference type="Proteomes" id="UP000026961"/>
    </source>
</evidence>
<dbReference type="AlphaFoldDB" id="A0A0D9Z7Y5"/>
<dbReference type="HOGENOM" id="CLU_001570_5_10_1"/>
<dbReference type="Proteomes" id="UP000026961">
    <property type="component" value="Chromosome 3"/>
</dbReference>
<evidence type="ECO:0000256" key="1">
    <source>
        <dbReference type="ARBA" id="ARBA00004370"/>
    </source>
</evidence>
<dbReference type="GO" id="GO:0016705">
    <property type="term" value="F:oxidoreductase activity, acting on paired donors, with incorporation or reduction of molecular oxygen"/>
    <property type="evidence" value="ECO:0007669"/>
    <property type="project" value="InterPro"/>
</dbReference>
<keyword evidence="8 11" id="KW-0408">Iron</keyword>
<keyword evidence="6" id="KW-1133">Transmembrane helix</keyword>
<keyword evidence="9 11" id="KW-0503">Monooxygenase</keyword>
<protein>
    <recommendedName>
        <fullName evidence="14">Cytochrome P450</fullName>
    </recommendedName>
</protein>
<reference evidence="12" key="1">
    <citation type="submission" date="2015-04" db="UniProtKB">
        <authorList>
            <consortium name="EnsemblPlants"/>
        </authorList>
    </citation>
    <scope>IDENTIFICATION</scope>
</reference>
<evidence type="ECO:0000256" key="6">
    <source>
        <dbReference type="ARBA" id="ARBA00022989"/>
    </source>
</evidence>
<evidence type="ECO:0000313" key="12">
    <source>
        <dbReference type="EnsemblPlants" id="OGLUM03G19490.1"/>
    </source>
</evidence>
<dbReference type="SUPFAM" id="SSF48264">
    <property type="entry name" value="Cytochrome P450"/>
    <property type="match status" value="1"/>
</dbReference>
<evidence type="ECO:0000256" key="9">
    <source>
        <dbReference type="ARBA" id="ARBA00023033"/>
    </source>
</evidence>
<keyword evidence="4" id="KW-0812">Transmembrane</keyword>
<evidence type="ECO:0008006" key="14">
    <source>
        <dbReference type="Google" id="ProtNLM"/>
    </source>
</evidence>
<dbReference type="InterPro" id="IPR036396">
    <property type="entry name" value="Cyt_P450_sf"/>
</dbReference>
<evidence type="ECO:0000256" key="7">
    <source>
        <dbReference type="ARBA" id="ARBA00023002"/>
    </source>
</evidence>
<dbReference type="Gramene" id="OGLUM03G19490.1">
    <property type="protein sequence ID" value="OGLUM03G19490.1"/>
    <property type="gene ID" value="OGLUM03G19490"/>
</dbReference>
<dbReference type="PANTHER" id="PTHR24282:SF135">
    <property type="entry name" value="CYTOCHROME P450 709B2"/>
    <property type="match status" value="1"/>
</dbReference>
<dbReference type="PANTHER" id="PTHR24282">
    <property type="entry name" value="CYTOCHROME P450 FAMILY MEMBER"/>
    <property type="match status" value="1"/>
</dbReference>
<evidence type="ECO:0000256" key="5">
    <source>
        <dbReference type="ARBA" id="ARBA00022723"/>
    </source>
</evidence>
<keyword evidence="5 11" id="KW-0479">Metal-binding</keyword>
<accession>A0A0D9Z7Y5</accession>
<reference evidence="12" key="2">
    <citation type="submission" date="2018-05" db="EMBL/GenBank/DDBJ databases">
        <title>OgluRS3 (Oryza glumaepatula Reference Sequence Version 3).</title>
        <authorList>
            <person name="Zhang J."/>
            <person name="Kudrna D."/>
            <person name="Lee S."/>
            <person name="Talag J."/>
            <person name="Welchert J."/>
            <person name="Wing R.A."/>
        </authorList>
    </citation>
    <scope>NUCLEOTIDE SEQUENCE [LARGE SCALE GENOMIC DNA]</scope>
</reference>
<dbReference type="GO" id="GO:0006629">
    <property type="term" value="P:lipid metabolic process"/>
    <property type="evidence" value="ECO:0007669"/>
    <property type="project" value="UniProtKB-ARBA"/>
</dbReference>
<comment type="similarity">
    <text evidence="2 11">Belongs to the cytochrome P450 family.</text>
</comment>